<sequence>MLIARLFAPALVLLALAGCSTPANEAIQVAPQASAAQYQSFSVAPIRAPGHRLDLEQRFTTAVVRALETKGYQRLDQGDLKVIYALGLSKESGVELKPVQVGGATYTQTLTTEEERARLVLRILDAHSKAVLYEANISRQLHNPDMSQENFDRGVAKILADFPARR</sequence>
<evidence type="ECO:0000313" key="3">
    <source>
        <dbReference type="EMBL" id="MBB6342205.1"/>
    </source>
</evidence>
<comment type="caution">
    <text evidence="3">The sequence shown here is derived from an EMBL/GenBank/DDBJ whole genome shotgun (WGS) entry which is preliminary data.</text>
</comment>
<feature type="chain" id="PRO_5030904987" description="DUF4136 domain-containing protein" evidence="1">
    <location>
        <begin position="26"/>
        <end position="166"/>
    </location>
</feature>
<dbReference type="Gene3D" id="3.30.160.670">
    <property type="match status" value="1"/>
</dbReference>
<dbReference type="Pfam" id="PF13590">
    <property type="entry name" value="DUF4136"/>
    <property type="match status" value="1"/>
</dbReference>
<evidence type="ECO:0000313" key="4">
    <source>
        <dbReference type="Proteomes" id="UP000557193"/>
    </source>
</evidence>
<dbReference type="PROSITE" id="PS51257">
    <property type="entry name" value="PROKAR_LIPOPROTEIN"/>
    <property type="match status" value="1"/>
</dbReference>
<dbReference type="Proteomes" id="UP000557193">
    <property type="component" value="Unassembled WGS sequence"/>
</dbReference>
<proteinExistence type="predicted"/>
<dbReference type="AlphaFoldDB" id="A0A7X0BSY4"/>
<dbReference type="InterPro" id="IPR025411">
    <property type="entry name" value="DUF4136"/>
</dbReference>
<name>A0A7X0BSY4_9PSED</name>
<feature type="domain" description="DUF4136" evidence="2">
    <location>
        <begin position="31"/>
        <end position="163"/>
    </location>
</feature>
<feature type="signal peptide" evidence="1">
    <location>
        <begin position="1"/>
        <end position="25"/>
    </location>
</feature>
<gene>
    <name evidence="3" type="ORF">HNP49_002387</name>
</gene>
<evidence type="ECO:0000259" key="2">
    <source>
        <dbReference type="Pfam" id="PF13590"/>
    </source>
</evidence>
<evidence type="ECO:0000256" key="1">
    <source>
        <dbReference type="SAM" id="SignalP"/>
    </source>
</evidence>
<dbReference type="EMBL" id="JACHLL010000004">
    <property type="protein sequence ID" value="MBB6342205.1"/>
    <property type="molecule type" value="Genomic_DNA"/>
</dbReference>
<reference evidence="3 4" key="1">
    <citation type="submission" date="2020-08" db="EMBL/GenBank/DDBJ databases">
        <title>Functional genomics of gut bacteria from endangered species of beetles.</title>
        <authorList>
            <person name="Carlos-Shanley C."/>
        </authorList>
    </citation>
    <scope>NUCLEOTIDE SEQUENCE [LARGE SCALE GENOMIC DNA]</scope>
    <source>
        <strain evidence="3 4">S00202</strain>
    </source>
</reference>
<keyword evidence="4" id="KW-1185">Reference proteome</keyword>
<accession>A0A7X0BSY4</accession>
<keyword evidence="1" id="KW-0732">Signal</keyword>
<organism evidence="3 4">
    <name type="scientific">Pseudomonas fluvialis</name>
    <dbReference type="NCBI Taxonomy" id="1793966"/>
    <lineage>
        <taxon>Bacteria</taxon>
        <taxon>Pseudomonadati</taxon>
        <taxon>Pseudomonadota</taxon>
        <taxon>Gammaproteobacteria</taxon>
        <taxon>Pseudomonadales</taxon>
        <taxon>Pseudomonadaceae</taxon>
        <taxon>Pseudomonas</taxon>
    </lineage>
</organism>
<dbReference type="RefSeq" id="WP_221445216.1">
    <property type="nucleotide sequence ID" value="NZ_JACHLL010000004.1"/>
</dbReference>
<protein>
    <recommendedName>
        <fullName evidence="2">DUF4136 domain-containing protein</fullName>
    </recommendedName>
</protein>